<dbReference type="Gene3D" id="2.60.40.10">
    <property type="entry name" value="Immunoglobulins"/>
    <property type="match status" value="1"/>
</dbReference>
<evidence type="ECO:0000313" key="1">
    <source>
        <dbReference type="EMBL" id="SHF44631.1"/>
    </source>
</evidence>
<dbReference type="PANTHER" id="PTHR37833:SF1">
    <property type="entry name" value="SIGNAL PEPTIDE PROTEIN"/>
    <property type="match status" value="1"/>
</dbReference>
<accession>A0A1M5BQE9</accession>
<dbReference type="AlphaFoldDB" id="A0A1M5BQE9"/>
<dbReference type="PANTHER" id="PTHR37833">
    <property type="entry name" value="LIPOPROTEIN-RELATED"/>
    <property type="match status" value="1"/>
</dbReference>
<organism evidence="1 2">
    <name type="scientific">Cnuella takakiae</name>
    <dbReference type="NCBI Taxonomy" id="1302690"/>
    <lineage>
        <taxon>Bacteria</taxon>
        <taxon>Pseudomonadati</taxon>
        <taxon>Bacteroidota</taxon>
        <taxon>Chitinophagia</taxon>
        <taxon>Chitinophagales</taxon>
        <taxon>Chitinophagaceae</taxon>
        <taxon>Cnuella</taxon>
    </lineage>
</organism>
<gene>
    <name evidence="1" type="ORF">SAMN05444008_10843</name>
</gene>
<keyword evidence="2" id="KW-1185">Reference proteome</keyword>
<reference evidence="1 2" key="1">
    <citation type="submission" date="2016-11" db="EMBL/GenBank/DDBJ databases">
        <authorList>
            <person name="Jaros S."/>
            <person name="Januszkiewicz K."/>
            <person name="Wedrychowicz H."/>
        </authorList>
    </citation>
    <scope>NUCLEOTIDE SEQUENCE [LARGE SCALE GENOMIC DNA]</scope>
    <source>
        <strain evidence="1 2">DSM 26897</strain>
    </source>
</reference>
<dbReference type="Pfam" id="PF07610">
    <property type="entry name" value="DUF1573"/>
    <property type="match status" value="1"/>
</dbReference>
<dbReference type="STRING" id="1302690.BUE76_17470"/>
<dbReference type="Proteomes" id="UP000184368">
    <property type="component" value="Unassembled WGS sequence"/>
</dbReference>
<dbReference type="InterPro" id="IPR011467">
    <property type="entry name" value="DUF1573"/>
</dbReference>
<evidence type="ECO:0008006" key="3">
    <source>
        <dbReference type="Google" id="ProtNLM"/>
    </source>
</evidence>
<sequence length="136" mass="14289">MMAAALIVTASAMAQKADEVIKVAAEKIDFGKIKQGVPVTTFFEVKNTSGKPVVIENAWGSCGCTTPEVPKAPIMPNASTKLKVQYNAAALGSFNKDVYIKLAGIDEPKVLKITGEVLEGTAYDAAKKGAVSKKSK</sequence>
<name>A0A1M5BQE9_9BACT</name>
<dbReference type="InterPro" id="IPR013783">
    <property type="entry name" value="Ig-like_fold"/>
</dbReference>
<dbReference type="EMBL" id="FQUO01000008">
    <property type="protein sequence ID" value="SHF44631.1"/>
    <property type="molecule type" value="Genomic_DNA"/>
</dbReference>
<evidence type="ECO:0000313" key="2">
    <source>
        <dbReference type="Proteomes" id="UP000184368"/>
    </source>
</evidence>
<protein>
    <recommendedName>
        <fullName evidence="3">DUF1573 domain-containing protein</fullName>
    </recommendedName>
</protein>
<proteinExistence type="predicted"/>